<feature type="signal peptide" evidence="1">
    <location>
        <begin position="1"/>
        <end position="20"/>
    </location>
</feature>
<name>A0A9Q0F6M8_9ROSI</name>
<reference evidence="2" key="1">
    <citation type="submission" date="2022-02" db="EMBL/GenBank/DDBJ databases">
        <authorList>
            <person name="Henning P.M."/>
            <person name="McCubbin A.G."/>
            <person name="Shore J.S."/>
        </authorList>
    </citation>
    <scope>NUCLEOTIDE SEQUENCE</scope>
    <source>
        <strain evidence="2">F60SS</strain>
        <tissue evidence="2">Leaves</tissue>
    </source>
</reference>
<organism evidence="2 3">
    <name type="scientific">Turnera subulata</name>
    <dbReference type="NCBI Taxonomy" id="218843"/>
    <lineage>
        <taxon>Eukaryota</taxon>
        <taxon>Viridiplantae</taxon>
        <taxon>Streptophyta</taxon>
        <taxon>Embryophyta</taxon>
        <taxon>Tracheophyta</taxon>
        <taxon>Spermatophyta</taxon>
        <taxon>Magnoliopsida</taxon>
        <taxon>eudicotyledons</taxon>
        <taxon>Gunneridae</taxon>
        <taxon>Pentapetalae</taxon>
        <taxon>rosids</taxon>
        <taxon>fabids</taxon>
        <taxon>Malpighiales</taxon>
        <taxon>Passifloraceae</taxon>
        <taxon>Turnera</taxon>
    </lineage>
</organism>
<dbReference type="AlphaFoldDB" id="A0A9Q0F6M8"/>
<evidence type="ECO:0000313" key="2">
    <source>
        <dbReference type="EMBL" id="KAJ4825908.1"/>
    </source>
</evidence>
<dbReference type="EMBL" id="JAKUCV010006784">
    <property type="protein sequence ID" value="KAJ4825908.1"/>
    <property type="molecule type" value="Genomic_DNA"/>
</dbReference>
<evidence type="ECO:0000313" key="3">
    <source>
        <dbReference type="Proteomes" id="UP001141552"/>
    </source>
</evidence>
<sequence length="55" mass="6141">MHGNPVIIFLLYLVLRLVFAFSDGDMLSCRSSRIPSSKKPIIVTKSSFSLLITDI</sequence>
<dbReference type="Proteomes" id="UP001141552">
    <property type="component" value="Unassembled WGS sequence"/>
</dbReference>
<proteinExistence type="predicted"/>
<accession>A0A9Q0F6M8</accession>
<evidence type="ECO:0000256" key="1">
    <source>
        <dbReference type="SAM" id="SignalP"/>
    </source>
</evidence>
<feature type="chain" id="PRO_5040195913" evidence="1">
    <location>
        <begin position="21"/>
        <end position="55"/>
    </location>
</feature>
<keyword evidence="3" id="KW-1185">Reference proteome</keyword>
<keyword evidence="1" id="KW-0732">Signal</keyword>
<comment type="caution">
    <text evidence="2">The sequence shown here is derived from an EMBL/GenBank/DDBJ whole genome shotgun (WGS) entry which is preliminary data.</text>
</comment>
<gene>
    <name evidence="2" type="ORF">Tsubulata_006475</name>
</gene>
<protein>
    <submittedName>
        <fullName evidence="2">Uncharacterized protein</fullName>
    </submittedName>
</protein>
<reference evidence="2" key="2">
    <citation type="journal article" date="2023" name="Plants (Basel)">
        <title>Annotation of the Turnera subulata (Passifloraceae) Draft Genome Reveals the S-Locus Evolved after the Divergence of Turneroideae from Passifloroideae in a Stepwise Manner.</title>
        <authorList>
            <person name="Henning P.M."/>
            <person name="Roalson E.H."/>
            <person name="Mir W."/>
            <person name="McCubbin A.G."/>
            <person name="Shore J.S."/>
        </authorList>
    </citation>
    <scope>NUCLEOTIDE SEQUENCE</scope>
    <source>
        <strain evidence="2">F60SS</strain>
    </source>
</reference>